<dbReference type="Proteomes" id="UP000030676">
    <property type="component" value="Unassembled WGS sequence"/>
</dbReference>
<dbReference type="AlphaFoldDB" id="X0I4W0"/>
<proteinExistence type="predicted"/>
<reference evidence="1" key="2">
    <citation type="submission" date="2012-05" db="EMBL/GenBank/DDBJ databases">
        <title>The Genome Annotation of Fusarium oxysporum PHW808.</title>
        <authorList>
            <consortium name="The Broad Institute Genomics Platform"/>
            <person name="Ma L.-J."/>
            <person name="Corby-Kistler H."/>
            <person name="Broz K."/>
            <person name="Gale L.R."/>
            <person name="Jonkers W."/>
            <person name="O'Donnell K."/>
            <person name="Ploetz R."/>
            <person name="Steinberg C."/>
            <person name="Schwartz D.C."/>
            <person name="VanEtten H."/>
            <person name="Zhou S."/>
            <person name="Young S.K."/>
            <person name="Zeng Q."/>
            <person name="Gargeya S."/>
            <person name="Fitzgerald M."/>
            <person name="Abouelleil A."/>
            <person name="Alvarado L."/>
            <person name="Chapman S.B."/>
            <person name="Gainer-Dewar J."/>
            <person name="Goldberg J."/>
            <person name="Griggs A."/>
            <person name="Gujja S."/>
            <person name="Hansen M."/>
            <person name="Howarth C."/>
            <person name="Imamovic A."/>
            <person name="Ireland A."/>
            <person name="Larimer J."/>
            <person name="McCowan C."/>
            <person name="Murphy C."/>
            <person name="Pearson M."/>
            <person name="Poon T.W."/>
            <person name="Priest M."/>
            <person name="Roberts A."/>
            <person name="Saif S."/>
            <person name="Shea T."/>
            <person name="Sykes S."/>
            <person name="Wortman J."/>
            <person name="Nusbaum C."/>
            <person name="Birren B."/>
        </authorList>
    </citation>
    <scope>NUCLEOTIDE SEQUENCE</scope>
    <source>
        <strain evidence="1">54008</strain>
    </source>
</reference>
<accession>X0I4W0</accession>
<evidence type="ECO:0000313" key="1">
    <source>
        <dbReference type="EMBL" id="EXL79166.1"/>
    </source>
</evidence>
<dbReference type="EMBL" id="JH658835">
    <property type="protein sequence ID" value="EXL79166.1"/>
    <property type="molecule type" value="Genomic_DNA"/>
</dbReference>
<organism evidence="1">
    <name type="scientific">Fusarium oxysporum f. sp. conglutinans race 2 54008</name>
    <dbReference type="NCBI Taxonomy" id="1089457"/>
    <lineage>
        <taxon>Eukaryota</taxon>
        <taxon>Fungi</taxon>
        <taxon>Dikarya</taxon>
        <taxon>Ascomycota</taxon>
        <taxon>Pezizomycotina</taxon>
        <taxon>Sordariomycetes</taxon>
        <taxon>Hypocreomycetidae</taxon>
        <taxon>Hypocreales</taxon>
        <taxon>Nectriaceae</taxon>
        <taxon>Fusarium</taxon>
        <taxon>Fusarium oxysporum species complex</taxon>
    </lineage>
</organism>
<dbReference type="HOGENOM" id="CLU_3014241_0_0_1"/>
<gene>
    <name evidence="1" type="ORF">FOPG_06905</name>
</gene>
<protein>
    <submittedName>
        <fullName evidence="1">Uncharacterized protein</fullName>
    </submittedName>
</protein>
<name>X0I4W0_FUSOX</name>
<reference evidence="1" key="1">
    <citation type="submission" date="2011-11" db="EMBL/GenBank/DDBJ databases">
        <title>The Genome Sequence of Fusarium oxysporum PHW808.</title>
        <authorList>
            <consortium name="The Broad Institute Genome Sequencing Platform"/>
            <person name="Ma L.-J."/>
            <person name="Gale L.R."/>
            <person name="Schwartz D.C."/>
            <person name="Zhou S."/>
            <person name="Corby-Kistler H."/>
            <person name="Young S.K."/>
            <person name="Zeng Q."/>
            <person name="Gargeya S."/>
            <person name="Fitzgerald M."/>
            <person name="Haas B."/>
            <person name="Abouelleil A."/>
            <person name="Alvarado L."/>
            <person name="Arachchi H.M."/>
            <person name="Berlin A."/>
            <person name="Brown A."/>
            <person name="Chapman S.B."/>
            <person name="Chen Z."/>
            <person name="Dunbar C."/>
            <person name="Freedman E."/>
            <person name="Gearin G."/>
            <person name="Goldberg J."/>
            <person name="Griggs A."/>
            <person name="Gujja S."/>
            <person name="Heiman D."/>
            <person name="Howarth C."/>
            <person name="Larson L."/>
            <person name="Lui A."/>
            <person name="MacDonald P.J.P."/>
            <person name="Montmayeur A."/>
            <person name="Murphy C."/>
            <person name="Neiman D."/>
            <person name="Pearson M."/>
            <person name="Priest M."/>
            <person name="Roberts A."/>
            <person name="Saif S."/>
            <person name="Shea T."/>
            <person name="Shenoy N."/>
            <person name="Sisk P."/>
            <person name="Stolte C."/>
            <person name="Sykes S."/>
            <person name="Wortman J."/>
            <person name="Nusbaum C."/>
            <person name="Birren B."/>
        </authorList>
    </citation>
    <scope>NUCLEOTIDE SEQUENCE [LARGE SCALE GENOMIC DNA]</scope>
    <source>
        <strain evidence="1">54008</strain>
    </source>
</reference>
<sequence length="56" mass="6106">MLTRAKRDEAIMKVGPALPCVKDTRAKKDKAIMKAMPASPTFNDTSIVSVVQAAFR</sequence>